<dbReference type="GO" id="GO:0030170">
    <property type="term" value="F:pyridoxal phosphate binding"/>
    <property type="evidence" value="ECO:0007669"/>
    <property type="project" value="InterPro"/>
</dbReference>
<gene>
    <name evidence="4" type="ORF">MNB_SUP05-7-837</name>
</gene>
<dbReference type="Gene3D" id="3.90.1150.10">
    <property type="entry name" value="Aspartate Aminotransferase, domain 1"/>
    <property type="match status" value="1"/>
</dbReference>
<accession>A0A1W1DU37</accession>
<keyword evidence="3" id="KW-0663">Pyridoxal phosphate</keyword>
<evidence type="ECO:0000256" key="2">
    <source>
        <dbReference type="ARBA" id="ARBA00022679"/>
    </source>
</evidence>
<keyword evidence="2 4" id="KW-0808">Transferase</keyword>
<protein>
    <submittedName>
        <fullName evidence="4">Adenosylmethionine-8-amino-7-oxononanoate aminotransferase</fullName>
        <ecNumber evidence="4">2.6.1.62</ecNumber>
    </submittedName>
</protein>
<evidence type="ECO:0000256" key="3">
    <source>
        <dbReference type="ARBA" id="ARBA00022898"/>
    </source>
</evidence>
<dbReference type="EC" id="2.6.1.62" evidence="4"/>
<dbReference type="InterPro" id="IPR015424">
    <property type="entry name" value="PyrdxlP-dep_Trfase"/>
</dbReference>
<dbReference type="GO" id="GO:0004015">
    <property type="term" value="F:adenosylmethionine-8-amino-7-oxononanoate transaminase activity"/>
    <property type="evidence" value="ECO:0007669"/>
    <property type="project" value="UniProtKB-EC"/>
</dbReference>
<name>A0A1W1DU37_9ZZZZ</name>
<proteinExistence type="predicted"/>
<evidence type="ECO:0000313" key="4">
    <source>
        <dbReference type="EMBL" id="SFV85246.1"/>
    </source>
</evidence>
<dbReference type="AlphaFoldDB" id="A0A1W1DU37"/>
<dbReference type="EMBL" id="FPHW01000199">
    <property type="protein sequence ID" value="SFV85246.1"/>
    <property type="molecule type" value="Genomic_DNA"/>
</dbReference>
<dbReference type="PANTHER" id="PTHR42684:SF17">
    <property type="entry name" value="ADENOSYLMETHIONINE-8-AMINO-7-OXONONANOATE AMINOTRANSFERASE"/>
    <property type="match status" value="1"/>
</dbReference>
<reference evidence="4" key="1">
    <citation type="submission" date="2016-10" db="EMBL/GenBank/DDBJ databases">
        <authorList>
            <person name="de Groot N.N."/>
        </authorList>
    </citation>
    <scope>NUCLEOTIDE SEQUENCE</scope>
</reference>
<organism evidence="4">
    <name type="scientific">hydrothermal vent metagenome</name>
    <dbReference type="NCBI Taxonomy" id="652676"/>
    <lineage>
        <taxon>unclassified sequences</taxon>
        <taxon>metagenomes</taxon>
        <taxon>ecological metagenomes</taxon>
    </lineage>
</organism>
<dbReference type="InterPro" id="IPR015422">
    <property type="entry name" value="PyrdxlP-dep_Trfase_small"/>
</dbReference>
<sequence length="150" mass="16525">MCLGKALTGGYMTLAATLTTDEITNTVGTLMHGPTFMANPLACAVANASIELLLNSTWQDDIARIEKIFHAELSGLKQQDKVADVRILGAIAVIEMKEEIRVEWMQKCLIELGVWLRPYGKLLYTMPPFVITDDELITITKAIKTVVEAS</sequence>
<dbReference type="SUPFAM" id="SSF53383">
    <property type="entry name" value="PLP-dependent transferases"/>
    <property type="match status" value="1"/>
</dbReference>
<keyword evidence="1 4" id="KW-0032">Aminotransferase</keyword>
<dbReference type="InterPro" id="IPR005814">
    <property type="entry name" value="Aminotrans_3"/>
</dbReference>
<dbReference type="Gene3D" id="3.40.640.10">
    <property type="entry name" value="Type I PLP-dependent aspartate aminotransferase-like (Major domain)"/>
    <property type="match status" value="1"/>
</dbReference>
<dbReference type="GO" id="GO:0009102">
    <property type="term" value="P:biotin biosynthetic process"/>
    <property type="evidence" value="ECO:0007669"/>
    <property type="project" value="TreeGrafter"/>
</dbReference>
<dbReference type="InterPro" id="IPR015421">
    <property type="entry name" value="PyrdxlP-dep_Trfase_major"/>
</dbReference>
<evidence type="ECO:0000256" key="1">
    <source>
        <dbReference type="ARBA" id="ARBA00022576"/>
    </source>
</evidence>
<dbReference type="PANTHER" id="PTHR42684">
    <property type="entry name" value="ADENOSYLMETHIONINE-8-AMINO-7-OXONONANOATE AMINOTRANSFERASE"/>
    <property type="match status" value="1"/>
</dbReference>
<dbReference type="Pfam" id="PF00202">
    <property type="entry name" value="Aminotran_3"/>
    <property type="match status" value="1"/>
</dbReference>